<dbReference type="EMBL" id="QIBX01000019">
    <property type="protein sequence ID" value="RNL38222.1"/>
    <property type="molecule type" value="Genomic_DNA"/>
</dbReference>
<dbReference type="AlphaFoldDB" id="A0A3N0ATJ8"/>
<organism evidence="2 3">
    <name type="scientific">Slackia equolifaciens</name>
    <dbReference type="NCBI Taxonomy" id="498718"/>
    <lineage>
        <taxon>Bacteria</taxon>
        <taxon>Bacillati</taxon>
        <taxon>Actinomycetota</taxon>
        <taxon>Coriobacteriia</taxon>
        <taxon>Eggerthellales</taxon>
        <taxon>Eggerthellaceae</taxon>
        <taxon>Slackia</taxon>
    </lineage>
</organism>
<feature type="transmembrane region" description="Helical" evidence="1">
    <location>
        <begin position="33"/>
        <end position="56"/>
    </location>
</feature>
<evidence type="ECO:0000313" key="3">
    <source>
        <dbReference type="Proteomes" id="UP000269591"/>
    </source>
</evidence>
<feature type="transmembrane region" description="Helical" evidence="1">
    <location>
        <begin position="169"/>
        <end position="188"/>
    </location>
</feature>
<evidence type="ECO:0000313" key="2">
    <source>
        <dbReference type="EMBL" id="RNL38222.1"/>
    </source>
</evidence>
<name>A0A3N0ATJ8_9ACTN</name>
<keyword evidence="1" id="KW-0472">Membrane</keyword>
<feature type="transmembrane region" description="Helical" evidence="1">
    <location>
        <begin position="62"/>
        <end position="78"/>
    </location>
</feature>
<dbReference type="Pfam" id="PF18159">
    <property type="entry name" value="S_4TM"/>
    <property type="match status" value="1"/>
</dbReference>
<dbReference type="Proteomes" id="UP000269591">
    <property type="component" value="Unassembled WGS sequence"/>
</dbReference>
<evidence type="ECO:0000256" key="1">
    <source>
        <dbReference type="SAM" id="Phobius"/>
    </source>
</evidence>
<gene>
    <name evidence="2" type="ORF">DMP06_09385</name>
</gene>
<proteinExistence type="predicted"/>
<sequence>MLNSGARINEIQNSEESKRLLAAQRQTYTDAKLVDLVNACVCLLLPLGVTVAQIFLNVPSEAIILVWIATVVAGICLPKRSKHLVDEAAAMQQRFDSDVFGIKFENVSRDDRRIASQAGRYRERHDGDGKFRLDNWYSVDIEDARPGDAIARCQRQNTEWTKRLLKRSICIEICIAVIVAAALAVLVLRLGINPFNLFFLFSIIGWMIQRVVECRDAFARVGALAYSLSSFRLSSKEDILRVQEKIFEYRKAPYLVPDWLYALFKGRDETATMN</sequence>
<dbReference type="InterPro" id="IPR049920">
    <property type="entry name" value="IK1_05631-like"/>
</dbReference>
<comment type="caution">
    <text evidence="2">The sequence shown here is derived from an EMBL/GenBank/DDBJ whole genome shotgun (WGS) entry which is preliminary data.</text>
</comment>
<reference evidence="3" key="1">
    <citation type="submission" date="2018-05" db="EMBL/GenBank/DDBJ databases">
        <title>Genome Sequencing of selected type strains of the family Eggerthellaceae.</title>
        <authorList>
            <person name="Danylec N."/>
            <person name="Stoll D.A."/>
            <person name="Doetsch A."/>
            <person name="Huch M."/>
        </authorList>
    </citation>
    <scope>NUCLEOTIDE SEQUENCE [LARGE SCALE GENOMIC DNA]</scope>
    <source>
        <strain evidence="3">DSM 24851</strain>
    </source>
</reference>
<accession>A0A3N0ATJ8</accession>
<keyword evidence="3" id="KW-1185">Reference proteome</keyword>
<protein>
    <submittedName>
        <fullName evidence="2">Uncharacterized protein</fullName>
    </submittedName>
</protein>
<keyword evidence="1" id="KW-0812">Transmembrane</keyword>
<keyword evidence="1" id="KW-1133">Transmembrane helix</keyword>